<feature type="compositionally biased region" description="Basic residues" evidence="6">
    <location>
        <begin position="1290"/>
        <end position="1300"/>
    </location>
</feature>
<evidence type="ECO:0000259" key="7">
    <source>
        <dbReference type="PROSITE" id="PS50157"/>
    </source>
</evidence>
<dbReference type="PROSITE" id="PS50157">
    <property type="entry name" value="ZINC_FINGER_C2H2_2"/>
    <property type="match status" value="1"/>
</dbReference>
<feature type="region of interest" description="Disordered" evidence="6">
    <location>
        <begin position="357"/>
        <end position="378"/>
    </location>
</feature>
<keyword evidence="4" id="KW-0862">Zinc</keyword>
<organism evidence="8 9">
    <name type="scientific">Limulus polyphemus</name>
    <name type="common">Atlantic horseshoe crab</name>
    <dbReference type="NCBI Taxonomy" id="6850"/>
    <lineage>
        <taxon>Eukaryota</taxon>
        <taxon>Metazoa</taxon>
        <taxon>Ecdysozoa</taxon>
        <taxon>Arthropoda</taxon>
        <taxon>Chelicerata</taxon>
        <taxon>Merostomata</taxon>
        <taxon>Xiphosura</taxon>
        <taxon>Limulidae</taxon>
        <taxon>Limulus</taxon>
    </lineage>
</organism>
<evidence type="ECO:0000256" key="6">
    <source>
        <dbReference type="SAM" id="MobiDB-lite"/>
    </source>
</evidence>
<feature type="region of interest" description="Disordered" evidence="6">
    <location>
        <begin position="33"/>
        <end position="96"/>
    </location>
</feature>
<dbReference type="SMART" id="SM00355">
    <property type="entry name" value="ZnF_C2H2"/>
    <property type="match status" value="6"/>
</dbReference>
<dbReference type="GeneID" id="106463965"/>
<dbReference type="PANTHER" id="PTHR24403">
    <property type="entry name" value="ZINC FINGER PROTEIN"/>
    <property type="match status" value="1"/>
</dbReference>
<feature type="compositionally biased region" description="Basic and acidic residues" evidence="6">
    <location>
        <begin position="178"/>
        <end position="193"/>
    </location>
</feature>
<dbReference type="Proteomes" id="UP000694941">
    <property type="component" value="Unplaced"/>
</dbReference>
<accession>A0ABM1SUM0</accession>
<feature type="region of interest" description="Disordered" evidence="6">
    <location>
        <begin position="651"/>
        <end position="674"/>
    </location>
</feature>
<dbReference type="PANTHER" id="PTHR24403:SF110">
    <property type="entry name" value="C2H2-TYPE DOMAIN-CONTAINING PROTEIN-RELATED"/>
    <property type="match status" value="1"/>
</dbReference>
<keyword evidence="2" id="KW-0677">Repeat</keyword>
<keyword evidence="1" id="KW-0479">Metal-binding</keyword>
<gene>
    <name evidence="9" type="primary">LOC106463965</name>
</gene>
<evidence type="ECO:0000256" key="2">
    <source>
        <dbReference type="ARBA" id="ARBA00022737"/>
    </source>
</evidence>
<dbReference type="InterPro" id="IPR050688">
    <property type="entry name" value="Zinc_finger/UBP_domain"/>
</dbReference>
<feature type="region of interest" description="Disordered" evidence="6">
    <location>
        <begin position="882"/>
        <end position="906"/>
    </location>
</feature>
<feature type="compositionally biased region" description="Basic and acidic residues" evidence="6">
    <location>
        <begin position="138"/>
        <end position="149"/>
    </location>
</feature>
<evidence type="ECO:0000256" key="3">
    <source>
        <dbReference type="ARBA" id="ARBA00022771"/>
    </source>
</evidence>
<reference evidence="9" key="1">
    <citation type="submission" date="2025-08" db="UniProtKB">
        <authorList>
            <consortium name="RefSeq"/>
        </authorList>
    </citation>
    <scope>IDENTIFICATION</scope>
    <source>
        <tissue evidence="9">Muscle</tissue>
    </source>
</reference>
<keyword evidence="3 5" id="KW-0863">Zinc-finger</keyword>
<feature type="domain" description="C2H2-type" evidence="7">
    <location>
        <begin position="1183"/>
        <end position="1211"/>
    </location>
</feature>
<dbReference type="Gene3D" id="3.30.160.60">
    <property type="entry name" value="Classic Zinc Finger"/>
    <property type="match status" value="2"/>
</dbReference>
<feature type="compositionally biased region" description="Polar residues" evidence="6">
    <location>
        <begin position="662"/>
        <end position="672"/>
    </location>
</feature>
<feature type="compositionally biased region" description="Polar residues" evidence="6">
    <location>
        <begin position="194"/>
        <end position="209"/>
    </location>
</feature>
<feature type="compositionally biased region" description="Polar residues" evidence="6">
    <location>
        <begin position="82"/>
        <end position="96"/>
    </location>
</feature>
<protein>
    <submittedName>
        <fullName evidence="9">Uncharacterized protein LOC106463965 isoform X2</fullName>
    </submittedName>
</protein>
<dbReference type="PROSITE" id="PS00028">
    <property type="entry name" value="ZINC_FINGER_C2H2_1"/>
    <property type="match status" value="3"/>
</dbReference>
<feature type="region of interest" description="Disordered" evidence="6">
    <location>
        <begin position="110"/>
        <end position="211"/>
    </location>
</feature>
<evidence type="ECO:0000313" key="8">
    <source>
        <dbReference type="Proteomes" id="UP000694941"/>
    </source>
</evidence>
<evidence type="ECO:0000313" key="9">
    <source>
        <dbReference type="RefSeq" id="XP_022247326.1"/>
    </source>
</evidence>
<dbReference type="RefSeq" id="XP_022247326.1">
    <property type="nucleotide sequence ID" value="XM_022391618.1"/>
</dbReference>
<evidence type="ECO:0000256" key="1">
    <source>
        <dbReference type="ARBA" id="ARBA00022723"/>
    </source>
</evidence>
<feature type="region of interest" description="Disordered" evidence="6">
    <location>
        <begin position="1210"/>
        <end position="1300"/>
    </location>
</feature>
<feature type="compositionally biased region" description="Basic and acidic residues" evidence="6">
    <location>
        <begin position="33"/>
        <end position="46"/>
    </location>
</feature>
<feature type="compositionally biased region" description="Polar residues" evidence="6">
    <location>
        <begin position="273"/>
        <end position="290"/>
    </location>
</feature>
<feature type="region of interest" description="Disordered" evidence="6">
    <location>
        <begin position="269"/>
        <end position="315"/>
    </location>
</feature>
<keyword evidence="8" id="KW-1185">Reference proteome</keyword>
<dbReference type="InterPro" id="IPR013087">
    <property type="entry name" value="Znf_C2H2_type"/>
</dbReference>
<feature type="compositionally biased region" description="Polar residues" evidence="6">
    <location>
        <begin position="150"/>
        <end position="176"/>
    </location>
</feature>
<feature type="compositionally biased region" description="Polar residues" evidence="6">
    <location>
        <begin position="366"/>
        <end position="378"/>
    </location>
</feature>
<name>A0ABM1SUM0_LIMPO</name>
<feature type="compositionally biased region" description="Basic and acidic residues" evidence="6">
    <location>
        <begin position="293"/>
        <end position="304"/>
    </location>
</feature>
<sequence>MDNQQKDENISQLYLGFHPDDWWHIKDDESKKSMDFSDSKKRDGVLKHLNPVSSPVNGFDNSQLRGNTYCSDELEGSDKGTENSFVNKNNPNTSCDSVESLQLKNVELLQQEDPHKQSMANVESTDKKSTDAMFRTSEPNEDKACDKDVCNSSSNGQKKSCQSEQDQNHDLNSAESDCTVKEYRDGSREELSVKEQSYNNENSSHSDPVNISRAHLEKGLVKIEYHTVETKGLNQNTDSLSCVETGEKISRQKDDIPCLEVKVKSDQGKERSGNFNIGTKIPSDTENNVPESEEIKCESGKPNRNDGNTSLPDCVGPTDKNVEDCHEVKPGKEKSNNRCKDSCGVRESKDLDVAKQVEENDDHTPETPSLQNSSQFVSHVSHRSNKTCGSDVSACNLSNVTEVTCSSTQKLKTDDTLPHIPELMKSGLLKDLTISVIPSEKNKEPLKSTPVKLLEEKLKEKPQENPLPPFLETICGNIVTDEMVENILKVAKFPDFFKGEVTIGKFIPVKFPDNYNFRLHEDETLLECPSMVTPLLLKKKDKFPLKYGGGNEKVEDETVRNKKDTKTETGKVIESSKNLLKFSMGSEKFEKMEEGFKNKGKESIKTGEMKEDLEKAQKISVNAEEGKKNDAKKLPITSLADDENRKVITEINEKDSKKTKESSNASLQNNSKVQEDRKEFLTNTAIGYLTAIGLSRVQEWHHKDLMRSKERHMRRAGKTKQLENEVAIIKAAYLQAKKANEAFVFKSHKCGFCNFKSESIIVMDGHDLVPYVTPRREFGCHLCEFYTRDPKAILFHMEAEHRKMGRLPVPSQFHECPFCPFDTNHKQKLNSHINRCQKFFILGKNQSTELDMPAQTVKPITIMDIKAYMYERQLMELAAATRRPGHPPGSRGGHRTQINVPRPRANVSRPFIPSDMLPYNRPLYQHLADSVTLQSRMPMSSYPRSTNVVAINQIPQSARSSLFRQVPHAVPTNHIYHVVGSGNAVPVFNSSGQASSCRSVSQMSNVSEPAPQPVALFTNVAVSTGGTSASAVNKKSLLKAELSPPPKLQGPFLPNSGKSAPGETILPSNSFVICEICDGYIKDQEQLRNHMQMIHKVKIHPKMLQNRPPLNCQKCQWRFFTDQGLERHLLGSHGLVTSNMQELAQRSQDGGRCTICGRVYVCKLVAHMNQVHKIMLKPAHLSYKCTVCTATFNLYKLFENHVYVVHSGSVKRRAEDGSSNQPSKKRAGDRSTKTVTSKANPRLKSKKATPSVRMGAGNGKSKVSAASGEAPNGKERKCGDCGIETSGCRRSPRRRKVPTE</sequence>
<evidence type="ECO:0000256" key="4">
    <source>
        <dbReference type="ARBA" id="ARBA00022833"/>
    </source>
</evidence>
<proteinExistence type="predicted"/>
<feature type="compositionally biased region" description="Basic and acidic residues" evidence="6">
    <location>
        <begin position="651"/>
        <end position="661"/>
    </location>
</feature>
<evidence type="ECO:0000256" key="5">
    <source>
        <dbReference type="PROSITE-ProRule" id="PRU00042"/>
    </source>
</evidence>
<feature type="compositionally biased region" description="Polar residues" evidence="6">
    <location>
        <begin position="51"/>
        <end position="70"/>
    </location>
</feature>